<keyword evidence="4 7" id="KW-0812">Transmembrane</keyword>
<evidence type="ECO:0000313" key="10">
    <source>
        <dbReference type="Proteomes" id="UP000294650"/>
    </source>
</evidence>
<evidence type="ECO:0000256" key="4">
    <source>
        <dbReference type="ARBA" id="ARBA00022692"/>
    </source>
</evidence>
<dbReference type="EMBL" id="SMAN01000012">
    <property type="protein sequence ID" value="TCT20950.1"/>
    <property type="molecule type" value="Genomic_DNA"/>
</dbReference>
<name>A0A4R3MWI7_9BACI</name>
<feature type="transmembrane region" description="Helical" evidence="7">
    <location>
        <begin position="156"/>
        <end position="175"/>
    </location>
</feature>
<evidence type="ECO:0000256" key="2">
    <source>
        <dbReference type="ARBA" id="ARBA00007362"/>
    </source>
</evidence>
<dbReference type="PANTHER" id="PTHR32322">
    <property type="entry name" value="INNER MEMBRANE TRANSPORTER"/>
    <property type="match status" value="1"/>
</dbReference>
<feature type="transmembrane region" description="Helical" evidence="7">
    <location>
        <begin position="272"/>
        <end position="289"/>
    </location>
</feature>
<comment type="similarity">
    <text evidence="2">Belongs to the EamA transporter family.</text>
</comment>
<feature type="domain" description="EamA" evidence="8">
    <location>
        <begin position="13"/>
        <end position="142"/>
    </location>
</feature>
<evidence type="ECO:0000256" key="5">
    <source>
        <dbReference type="ARBA" id="ARBA00022989"/>
    </source>
</evidence>
<dbReference type="GO" id="GO:0005886">
    <property type="term" value="C:plasma membrane"/>
    <property type="evidence" value="ECO:0007669"/>
    <property type="project" value="UniProtKB-SubCell"/>
</dbReference>
<dbReference type="SUPFAM" id="SSF103481">
    <property type="entry name" value="Multidrug resistance efflux transporter EmrE"/>
    <property type="match status" value="2"/>
</dbReference>
<reference evidence="9 10" key="1">
    <citation type="submission" date="2019-03" db="EMBL/GenBank/DDBJ databases">
        <title>Genomic Encyclopedia of Type Strains, Phase IV (KMG-IV): sequencing the most valuable type-strain genomes for metagenomic binning, comparative biology and taxonomic classification.</title>
        <authorList>
            <person name="Goeker M."/>
        </authorList>
    </citation>
    <scope>NUCLEOTIDE SEQUENCE [LARGE SCALE GENOMIC DNA]</scope>
    <source>
        <strain evidence="9 10">DSM 25894</strain>
    </source>
</reference>
<feature type="domain" description="EamA" evidence="8">
    <location>
        <begin position="156"/>
        <end position="290"/>
    </location>
</feature>
<dbReference type="InterPro" id="IPR000620">
    <property type="entry name" value="EamA_dom"/>
</dbReference>
<gene>
    <name evidence="9" type="ORF">EDD68_11278</name>
</gene>
<keyword evidence="6 7" id="KW-0472">Membrane</keyword>
<evidence type="ECO:0000256" key="7">
    <source>
        <dbReference type="SAM" id="Phobius"/>
    </source>
</evidence>
<feature type="transmembrane region" description="Helical" evidence="7">
    <location>
        <begin position="218"/>
        <end position="240"/>
    </location>
</feature>
<dbReference type="PANTHER" id="PTHR32322:SF18">
    <property type="entry name" value="S-ADENOSYLMETHIONINE_S-ADENOSYLHOMOCYSTEINE TRANSPORTER"/>
    <property type="match status" value="1"/>
</dbReference>
<keyword evidence="5 7" id="KW-1133">Transmembrane helix</keyword>
<dbReference type="AlphaFoldDB" id="A0A4R3MWI7"/>
<evidence type="ECO:0000259" key="8">
    <source>
        <dbReference type="Pfam" id="PF00892"/>
    </source>
</evidence>
<organism evidence="9 10">
    <name type="scientific">Melghiribacillus thermohalophilus</name>
    <dbReference type="NCBI Taxonomy" id="1324956"/>
    <lineage>
        <taxon>Bacteria</taxon>
        <taxon>Bacillati</taxon>
        <taxon>Bacillota</taxon>
        <taxon>Bacilli</taxon>
        <taxon>Bacillales</taxon>
        <taxon>Bacillaceae</taxon>
        <taxon>Melghiribacillus</taxon>
    </lineage>
</organism>
<evidence type="ECO:0000256" key="3">
    <source>
        <dbReference type="ARBA" id="ARBA00022475"/>
    </source>
</evidence>
<feature type="transmembrane region" description="Helical" evidence="7">
    <location>
        <begin position="72"/>
        <end position="95"/>
    </location>
</feature>
<dbReference type="Pfam" id="PF00892">
    <property type="entry name" value="EamA"/>
    <property type="match status" value="2"/>
</dbReference>
<dbReference type="Gene3D" id="1.10.3730.20">
    <property type="match status" value="1"/>
</dbReference>
<evidence type="ECO:0000313" key="9">
    <source>
        <dbReference type="EMBL" id="TCT20950.1"/>
    </source>
</evidence>
<sequence length="306" mass="34391">MNGFLRHSGMVQLLMLFIAVLWGYAWALMKMALNYMGPFTFSTLRFAAGTLTMFMVLLFLKKLRPPKQALKNLMILGIFQTTFVFLLVMFGMQFVEAGKSSVLLYSMPIWSAVLAQVILKEDITGLKWLGIVVGSSGLTFMIGWDFLLEQNTMKIIGELLIVLAAVSWAVANVFYQKVFAGCNQIQVTAYQMLFGTVGLGLATMVAEWDQPVQITPHSIYIVLYTGVMASAFCFTCWFYLLKRADTVTVTLSSLLVPVFGVLFSWITLKEPITSEMVIGTGLILSGILLTKNEPFVRQWVFRKKQR</sequence>
<dbReference type="InterPro" id="IPR050638">
    <property type="entry name" value="AA-Vitamin_Transporters"/>
</dbReference>
<feature type="transmembrane region" description="Helical" evidence="7">
    <location>
        <begin position="187"/>
        <end position="206"/>
    </location>
</feature>
<evidence type="ECO:0000256" key="1">
    <source>
        <dbReference type="ARBA" id="ARBA00004651"/>
    </source>
</evidence>
<evidence type="ECO:0000256" key="6">
    <source>
        <dbReference type="ARBA" id="ARBA00023136"/>
    </source>
</evidence>
<feature type="transmembrane region" description="Helical" evidence="7">
    <location>
        <begin position="101"/>
        <end position="119"/>
    </location>
</feature>
<keyword evidence="10" id="KW-1185">Reference proteome</keyword>
<accession>A0A4R3MWI7</accession>
<feature type="transmembrane region" description="Helical" evidence="7">
    <location>
        <begin position="43"/>
        <end position="60"/>
    </location>
</feature>
<dbReference type="RefSeq" id="WP_243646823.1">
    <property type="nucleotide sequence ID" value="NZ_SMAN01000012.1"/>
</dbReference>
<feature type="transmembrane region" description="Helical" evidence="7">
    <location>
        <begin position="126"/>
        <end position="144"/>
    </location>
</feature>
<comment type="subcellular location">
    <subcellularLocation>
        <location evidence="1">Cell membrane</location>
        <topology evidence="1">Multi-pass membrane protein</topology>
    </subcellularLocation>
</comment>
<dbReference type="Proteomes" id="UP000294650">
    <property type="component" value="Unassembled WGS sequence"/>
</dbReference>
<feature type="transmembrane region" description="Helical" evidence="7">
    <location>
        <begin position="247"/>
        <end position="266"/>
    </location>
</feature>
<proteinExistence type="inferred from homology"/>
<comment type="caution">
    <text evidence="9">The sequence shown here is derived from an EMBL/GenBank/DDBJ whole genome shotgun (WGS) entry which is preliminary data.</text>
</comment>
<keyword evidence="3" id="KW-1003">Cell membrane</keyword>
<dbReference type="InterPro" id="IPR037185">
    <property type="entry name" value="EmrE-like"/>
</dbReference>
<protein>
    <submittedName>
        <fullName evidence="9">Drug/metabolite transporter (DMT)-like permease</fullName>
    </submittedName>
</protein>